<dbReference type="GO" id="GO:0034335">
    <property type="term" value="F:DNA negative supercoiling activity"/>
    <property type="evidence" value="ECO:0007669"/>
    <property type="project" value="UniProtKB-ARBA"/>
</dbReference>
<evidence type="ECO:0000256" key="4">
    <source>
        <dbReference type="ARBA" id="ARBA00022723"/>
    </source>
</evidence>
<dbReference type="PRINTS" id="PR01159">
    <property type="entry name" value="DNAGYRASEB"/>
</dbReference>
<evidence type="ECO:0000256" key="2">
    <source>
        <dbReference type="ARBA" id="ARBA00001946"/>
    </source>
</evidence>
<keyword evidence="13" id="KW-1185">Reference proteome</keyword>
<dbReference type="InterPro" id="IPR013759">
    <property type="entry name" value="Topo_IIA_B_C"/>
</dbReference>
<dbReference type="Pfam" id="PF01751">
    <property type="entry name" value="Toprim"/>
    <property type="match status" value="1"/>
</dbReference>
<proteinExistence type="inferred from homology"/>
<evidence type="ECO:0000259" key="11">
    <source>
        <dbReference type="PROSITE" id="PS50880"/>
    </source>
</evidence>
<dbReference type="InterPro" id="IPR013760">
    <property type="entry name" value="Topo_IIA-like_dom_sf"/>
</dbReference>
<gene>
    <name evidence="9" type="primary">parE</name>
    <name evidence="12" type="ORF">SAMN04488559_1103</name>
</gene>
<feature type="binding site" evidence="9">
    <location>
        <position position="48"/>
    </location>
    <ligand>
        <name>ATP</name>
        <dbReference type="ChEBI" id="CHEBI:30616"/>
    </ligand>
</feature>
<evidence type="ECO:0000313" key="13">
    <source>
        <dbReference type="Proteomes" id="UP000198948"/>
    </source>
</evidence>
<dbReference type="InterPro" id="IPR020568">
    <property type="entry name" value="Ribosomal_Su5_D2-typ_SF"/>
</dbReference>
<dbReference type="InterPro" id="IPR006171">
    <property type="entry name" value="TOPRIM_dom"/>
</dbReference>
<dbReference type="NCBIfam" id="TIGR01058">
    <property type="entry name" value="parE_Gpos"/>
    <property type="match status" value="1"/>
</dbReference>
<evidence type="ECO:0000256" key="7">
    <source>
        <dbReference type="ARBA" id="ARBA00023235"/>
    </source>
</evidence>
<reference evidence="12 13" key="1">
    <citation type="submission" date="2016-10" db="EMBL/GenBank/DDBJ databases">
        <authorList>
            <person name="de Groot N.N."/>
        </authorList>
    </citation>
    <scope>NUCLEOTIDE SEQUENCE [LARGE SCALE GENOMIC DNA]</scope>
    <source>
        <strain evidence="12 13">DSM 13760</strain>
    </source>
</reference>
<dbReference type="Gene3D" id="3.40.50.670">
    <property type="match status" value="1"/>
</dbReference>
<accession>A0A1H9SYZ2</accession>
<dbReference type="InterPro" id="IPR000565">
    <property type="entry name" value="Topo_IIA_B"/>
</dbReference>
<evidence type="ECO:0000256" key="5">
    <source>
        <dbReference type="ARBA" id="ARBA00022842"/>
    </source>
</evidence>
<protein>
    <recommendedName>
        <fullName evidence="9">DNA topoisomerase 4 subunit B</fullName>
        <ecNumber evidence="9">5.6.2.2</ecNumber>
    </recommendedName>
    <alternativeName>
        <fullName evidence="9">Topoisomerase IV subunit B</fullName>
    </alternativeName>
</protein>
<dbReference type="FunFam" id="3.30.230.10:FF:000005">
    <property type="entry name" value="DNA gyrase subunit B"/>
    <property type="match status" value="1"/>
</dbReference>
<dbReference type="InterPro" id="IPR014721">
    <property type="entry name" value="Ribsml_uS5_D2-typ_fold_subgr"/>
</dbReference>
<dbReference type="SUPFAM" id="SSF55874">
    <property type="entry name" value="ATPase domain of HSP90 chaperone/DNA topoisomerase II/histidine kinase"/>
    <property type="match status" value="1"/>
</dbReference>
<dbReference type="PANTHER" id="PTHR45866">
    <property type="entry name" value="DNA GYRASE/TOPOISOMERASE SUBUNIT B"/>
    <property type="match status" value="1"/>
</dbReference>
<keyword evidence="4" id="KW-0479">Metal-binding</keyword>
<feature type="site" description="Interaction with DNA" evidence="9">
    <location>
        <position position="457"/>
    </location>
</feature>
<dbReference type="Pfam" id="PF02518">
    <property type="entry name" value="HATPase_c"/>
    <property type="match status" value="1"/>
</dbReference>
<dbReference type="PROSITE" id="PS00177">
    <property type="entry name" value="TOPOISOMERASE_II"/>
    <property type="match status" value="1"/>
</dbReference>
<feature type="region of interest" description="Disordered" evidence="10">
    <location>
        <begin position="387"/>
        <end position="424"/>
    </location>
</feature>
<keyword evidence="5" id="KW-0460">Magnesium</keyword>
<dbReference type="PROSITE" id="PS50880">
    <property type="entry name" value="TOPRIM"/>
    <property type="match status" value="1"/>
</dbReference>
<dbReference type="Proteomes" id="UP000198948">
    <property type="component" value="Unassembled WGS sequence"/>
</dbReference>
<feature type="binding site" evidence="9">
    <location>
        <position position="8"/>
    </location>
    <ligand>
        <name>ATP</name>
        <dbReference type="ChEBI" id="CHEBI:30616"/>
    </ligand>
</feature>
<evidence type="ECO:0000313" key="12">
    <source>
        <dbReference type="EMBL" id="SER90088.1"/>
    </source>
</evidence>
<dbReference type="Gene3D" id="3.30.230.10">
    <property type="match status" value="1"/>
</dbReference>
<feature type="compositionally biased region" description="Basic and acidic residues" evidence="10">
    <location>
        <begin position="387"/>
        <end position="397"/>
    </location>
</feature>
<feature type="binding site" evidence="9">
    <location>
        <begin position="115"/>
        <end position="121"/>
    </location>
    <ligand>
        <name>ATP</name>
        <dbReference type="ChEBI" id="CHEBI:30616"/>
    </ligand>
</feature>
<keyword evidence="6 9" id="KW-0238">DNA-binding</keyword>
<evidence type="ECO:0000256" key="8">
    <source>
        <dbReference type="ARBA" id="ARBA00063644"/>
    </source>
</evidence>
<comment type="similarity">
    <text evidence="9">Belongs to the type II topoisomerase family. ParE type 2 subfamily.</text>
</comment>
<name>A0A1H9SYZ2_9LACT</name>
<dbReference type="InterPro" id="IPR002288">
    <property type="entry name" value="DNA_gyrase_B_C"/>
</dbReference>
<dbReference type="OrthoDB" id="9802808at2"/>
<dbReference type="PANTHER" id="PTHR45866:SF12">
    <property type="entry name" value="DNA TOPOISOMERASE 4 SUBUNIT B"/>
    <property type="match status" value="1"/>
</dbReference>
<dbReference type="AlphaFoldDB" id="A0A1H9SYZ2"/>
<dbReference type="InterPro" id="IPR005740">
    <property type="entry name" value="ParE_type2"/>
</dbReference>
<comment type="function">
    <text evidence="9">Topoisomerase IV is essential for chromosome segregation. It relaxes supercoiled DNA. Performs the decatenation events required during the replication of a circular DNA molecule.</text>
</comment>
<evidence type="ECO:0000256" key="3">
    <source>
        <dbReference type="ARBA" id="ARBA00010708"/>
    </source>
</evidence>
<dbReference type="GO" id="GO:0003677">
    <property type="term" value="F:DNA binding"/>
    <property type="evidence" value="ECO:0007669"/>
    <property type="project" value="UniProtKB-UniRule"/>
</dbReference>
<dbReference type="Pfam" id="PF00986">
    <property type="entry name" value="DNA_gyraseB_C"/>
    <property type="match status" value="1"/>
</dbReference>
<feature type="binding site" evidence="9">
    <location>
        <position position="75"/>
    </location>
    <ligand>
        <name>ATP</name>
        <dbReference type="ChEBI" id="CHEBI:30616"/>
    </ligand>
</feature>
<dbReference type="PRINTS" id="PR00418">
    <property type="entry name" value="TPI2FAMILY"/>
</dbReference>
<dbReference type="FunFam" id="3.40.50.670:FF:000002">
    <property type="entry name" value="DNA gyrase subunit B"/>
    <property type="match status" value="1"/>
</dbReference>
<dbReference type="Gene3D" id="3.30.565.10">
    <property type="entry name" value="Histidine kinase-like ATPase, C-terminal domain"/>
    <property type="match status" value="1"/>
</dbReference>
<keyword evidence="9" id="KW-0547">Nucleotide-binding</keyword>
<dbReference type="InterPro" id="IPR018522">
    <property type="entry name" value="TopoIIA_CS"/>
</dbReference>
<dbReference type="CDD" id="cd16928">
    <property type="entry name" value="HATPase_GyrB-like"/>
    <property type="match status" value="1"/>
</dbReference>
<dbReference type="RefSeq" id="WP_092652332.1">
    <property type="nucleotide sequence ID" value="NZ_FOHA01000010.1"/>
</dbReference>
<feature type="site" description="Interaction with DNA" evidence="9">
    <location>
        <position position="509"/>
    </location>
</feature>
<dbReference type="FunFam" id="3.30.565.10:FF:000002">
    <property type="entry name" value="DNA gyrase subunit B"/>
    <property type="match status" value="1"/>
</dbReference>
<dbReference type="NCBIfam" id="NF004189">
    <property type="entry name" value="PRK05644.1"/>
    <property type="match status" value="1"/>
</dbReference>
<dbReference type="InterPro" id="IPR013506">
    <property type="entry name" value="Topo_IIA_bsu_dom2"/>
</dbReference>
<dbReference type="SMART" id="SM00387">
    <property type="entry name" value="HATPase_c"/>
    <property type="match status" value="1"/>
</dbReference>
<comment type="subunit">
    <text evidence="8 9">Heterotetramer composed of ParC and ParE.</text>
</comment>
<dbReference type="InterPro" id="IPR003594">
    <property type="entry name" value="HATPase_dom"/>
</dbReference>
<evidence type="ECO:0000256" key="1">
    <source>
        <dbReference type="ARBA" id="ARBA00000185"/>
    </source>
</evidence>
<dbReference type="SUPFAM" id="SSF54211">
    <property type="entry name" value="Ribosomal protein S5 domain 2-like"/>
    <property type="match status" value="1"/>
</dbReference>
<evidence type="ECO:0000256" key="9">
    <source>
        <dbReference type="HAMAP-Rule" id="MF_00939"/>
    </source>
</evidence>
<dbReference type="EC" id="5.6.2.2" evidence="9"/>
<dbReference type="HAMAP" id="MF_00939">
    <property type="entry name" value="ParE_type2"/>
    <property type="match status" value="1"/>
</dbReference>
<dbReference type="GO" id="GO:0007059">
    <property type="term" value="P:chromosome segregation"/>
    <property type="evidence" value="ECO:0007669"/>
    <property type="project" value="UniProtKB-UniRule"/>
</dbReference>
<feature type="domain" description="Toprim" evidence="11">
    <location>
        <begin position="423"/>
        <end position="537"/>
    </location>
</feature>
<dbReference type="GO" id="GO:0005524">
    <property type="term" value="F:ATP binding"/>
    <property type="evidence" value="ECO:0007669"/>
    <property type="project" value="UniProtKB-UniRule"/>
</dbReference>
<dbReference type="InterPro" id="IPR001241">
    <property type="entry name" value="Topo_IIA"/>
</dbReference>
<dbReference type="SUPFAM" id="SSF56719">
    <property type="entry name" value="Type II DNA topoisomerase"/>
    <property type="match status" value="1"/>
</dbReference>
<dbReference type="GO" id="GO:0006265">
    <property type="term" value="P:DNA topological change"/>
    <property type="evidence" value="ECO:0007669"/>
    <property type="project" value="UniProtKB-UniRule"/>
</dbReference>
<comment type="similarity">
    <text evidence="3">Belongs to the type II topoisomerase GyrB family.</text>
</comment>
<dbReference type="GO" id="GO:0005694">
    <property type="term" value="C:chromosome"/>
    <property type="evidence" value="ECO:0007669"/>
    <property type="project" value="InterPro"/>
</dbReference>
<dbReference type="GO" id="GO:0046872">
    <property type="term" value="F:metal ion binding"/>
    <property type="evidence" value="ECO:0007669"/>
    <property type="project" value="UniProtKB-KW"/>
</dbReference>
<keyword evidence="7 9" id="KW-0413">Isomerase</keyword>
<feature type="binding site" evidence="9">
    <location>
        <position position="340"/>
    </location>
    <ligand>
        <name>ATP</name>
        <dbReference type="ChEBI" id="CHEBI:30616"/>
    </ligand>
</feature>
<keyword evidence="9" id="KW-0067">ATP-binding</keyword>
<dbReference type="InterPro" id="IPR036890">
    <property type="entry name" value="HATPase_C_sf"/>
</dbReference>
<comment type="catalytic activity">
    <reaction evidence="1 9">
        <text>ATP-dependent breakage, passage and rejoining of double-stranded DNA.</text>
        <dbReference type="EC" id="5.6.2.2"/>
    </reaction>
</comment>
<comment type="cofactor">
    <cofactor evidence="2">
        <name>Mg(2+)</name>
        <dbReference type="ChEBI" id="CHEBI:18420"/>
    </cofactor>
</comment>
<dbReference type="STRING" id="142588.SAMN04488559_1103"/>
<sequence length="667" mass="74188">MSKGNYEYNDEAIQVLEGLEAVRKRPGMYIGSTDSRGLHHLVYEIVDNGVDEALSGYGKEINVTIHEDNSISVQDQGRGMPVGMHASGIPTVQVIFTVLHAGGKFGQGGYKTSGGLHGVGASVVNALSEWLTVTIIRDGIKYEQKFKNGGIPDETLVKIGKVSAPNGTTVHFKPDLTIFSTINFSYDILSERLRESAFLLKGLKINLVDKRNDVSDTFFYEEGIKEFVGYLNEEKDTLHPVAYFSGASSEIEVEFSFQYNDGYSENILSFVNNVRTKDGGTHEAGMKSAMTKAFNEYARKTGLLKEKDKNLEGTDFREGLAAIISVRIPEELLQFEGQTKSKLGTPQARQAVDAVVGEQLGFYLVENGEMSQMFVRKAIKAREAREAARKAREESRNGKKRKKNESLLSGKLTPAQGKNPKKNELYLVEGDSAGGSAKQGRDRKFQAILPLRGKVLNTEKAKLQDILKNEEINTMIYTIGAGVGAEFDIEDCNYDKVIIMTDADTDGAHIQVLLLTFFYRYMKPLIEAGKVYIALPPLYKVSKGAGKKEVLEYAWTDEELEGKTQIIGKGYILQRYKGLGEMNADQLWDTTMNPDTRTLIRVRIDDATQAEKRVTTLMGDKVEPRRKWIESHVEFSLEEGGSILENNNIMEQAELIEEEGSDIHGSE</sequence>
<dbReference type="CDD" id="cd00822">
    <property type="entry name" value="TopoII_Trans_DNA_gyrase"/>
    <property type="match status" value="1"/>
</dbReference>
<organism evidence="12 13">
    <name type="scientific">Isobaculum melis</name>
    <dbReference type="NCBI Taxonomy" id="142588"/>
    <lineage>
        <taxon>Bacteria</taxon>
        <taxon>Bacillati</taxon>
        <taxon>Bacillota</taxon>
        <taxon>Bacilli</taxon>
        <taxon>Lactobacillales</taxon>
        <taxon>Carnobacteriaceae</taxon>
        <taxon>Isobaculum</taxon>
    </lineage>
</organism>
<dbReference type="Pfam" id="PF00204">
    <property type="entry name" value="DNA_gyraseB"/>
    <property type="match status" value="1"/>
</dbReference>
<dbReference type="EMBL" id="FOHA01000010">
    <property type="protein sequence ID" value="SER90088.1"/>
    <property type="molecule type" value="Genomic_DNA"/>
</dbReference>
<evidence type="ECO:0000256" key="6">
    <source>
        <dbReference type="ARBA" id="ARBA00023125"/>
    </source>
</evidence>
<feature type="site" description="Interaction with DNA" evidence="9">
    <location>
        <position position="625"/>
    </location>
</feature>
<evidence type="ECO:0000256" key="10">
    <source>
        <dbReference type="SAM" id="MobiDB-lite"/>
    </source>
</evidence>
<keyword evidence="9" id="KW-0799">Topoisomerase</keyword>
<dbReference type="SMART" id="SM00433">
    <property type="entry name" value="TOP2c"/>
    <property type="match status" value="1"/>
</dbReference>